<dbReference type="RefSeq" id="WP_102713434.1">
    <property type="nucleotide sequence ID" value="NZ_PJKA01000010.1"/>
</dbReference>
<dbReference type="SUPFAM" id="SSF55166">
    <property type="entry name" value="Hedgehog/DD-peptidase"/>
    <property type="match status" value="1"/>
</dbReference>
<evidence type="ECO:0000313" key="2">
    <source>
        <dbReference type="Proteomes" id="UP000236000"/>
    </source>
</evidence>
<protein>
    <recommendedName>
        <fullName evidence="3">Peptidase M15C domain-containing protein</fullName>
    </recommendedName>
</protein>
<comment type="caution">
    <text evidence="1">The sequence shown here is derived from an EMBL/GenBank/DDBJ whole genome shotgun (WGS) entry which is preliminary data.</text>
</comment>
<reference evidence="1 2" key="1">
    <citation type="journal article" date="2017" name="BMC Genomics">
        <title>Genome sequencing of 39 Akkermansia muciniphila isolates reveals its population structure, genomic and functional diverisity, and global distribution in mammalian gut microbiotas.</title>
        <authorList>
            <person name="Guo X."/>
            <person name="Li S."/>
            <person name="Zhang J."/>
            <person name="Wu F."/>
            <person name="Li X."/>
            <person name="Wu D."/>
            <person name="Zhang M."/>
            <person name="Ou Z."/>
            <person name="Jie Z."/>
            <person name="Yan Q."/>
            <person name="Li P."/>
            <person name="Yi J."/>
            <person name="Peng Y."/>
        </authorList>
    </citation>
    <scope>NUCLEOTIDE SEQUENCE [LARGE SCALE GENOMIC DNA]</scope>
    <source>
        <strain evidence="1 2">GP24</strain>
    </source>
</reference>
<dbReference type="OrthoDB" id="227636at2"/>
<dbReference type="PROSITE" id="PS00290">
    <property type="entry name" value="IG_MHC"/>
    <property type="match status" value="1"/>
</dbReference>
<sequence length="230" mass="25382">MIIKECDDFKPIQRALNLVPDGLPGPKTLAAVALKLRCHEIWSAVQAAVKVTPDGIPGPAIARGIAGALNIALPRSWPSQASVRAGLSLFGRAEDEGNLVSIAPPYPLYYEGRPVKTIRVHQAIAQDVKAALAEVLEVYGLDRIRALHLDQYGGSYNDRSTATGKSKSMHAWGIALDFDPERNSYSCKAPHSGLSRPECEEWWQIWEAHGAVSLGRERNYYWMHVQFARL</sequence>
<dbReference type="EMBL" id="PJKA01000010">
    <property type="protein sequence ID" value="PNC18121.1"/>
    <property type="molecule type" value="Genomic_DNA"/>
</dbReference>
<name>A0A2N8HDS1_9BACT</name>
<dbReference type="AlphaFoldDB" id="A0A2N8HDS1"/>
<dbReference type="InterPro" id="IPR009045">
    <property type="entry name" value="Zn_M74/Hedgehog-like"/>
</dbReference>
<gene>
    <name evidence="1" type="ORF">CXU22_05650</name>
</gene>
<dbReference type="InterPro" id="IPR003006">
    <property type="entry name" value="Ig/MHC_CS"/>
</dbReference>
<evidence type="ECO:0008006" key="3">
    <source>
        <dbReference type="Google" id="ProtNLM"/>
    </source>
</evidence>
<accession>A0A2N8HDS1</accession>
<organism evidence="1 2">
    <name type="scientific">Akkermansia muciniphila</name>
    <dbReference type="NCBI Taxonomy" id="239935"/>
    <lineage>
        <taxon>Bacteria</taxon>
        <taxon>Pseudomonadati</taxon>
        <taxon>Verrucomicrobiota</taxon>
        <taxon>Verrucomicrobiia</taxon>
        <taxon>Verrucomicrobiales</taxon>
        <taxon>Akkermansiaceae</taxon>
        <taxon>Akkermansia</taxon>
    </lineage>
</organism>
<dbReference type="Proteomes" id="UP000236000">
    <property type="component" value="Unassembled WGS sequence"/>
</dbReference>
<proteinExistence type="predicted"/>
<evidence type="ECO:0000313" key="1">
    <source>
        <dbReference type="EMBL" id="PNC18121.1"/>
    </source>
</evidence>